<evidence type="ECO:0000313" key="1">
    <source>
        <dbReference type="EMBL" id="GMT21376.1"/>
    </source>
</evidence>
<protein>
    <submittedName>
        <fullName evidence="1">Uncharacterized protein</fullName>
    </submittedName>
</protein>
<accession>A0AAV5VP61</accession>
<comment type="caution">
    <text evidence="1">The sequence shown here is derived from an EMBL/GenBank/DDBJ whole genome shotgun (WGS) entry which is preliminary data.</text>
</comment>
<evidence type="ECO:0000313" key="2">
    <source>
        <dbReference type="Proteomes" id="UP001432322"/>
    </source>
</evidence>
<reference evidence="1" key="1">
    <citation type="submission" date="2023-10" db="EMBL/GenBank/DDBJ databases">
        <title>Genome assembly of Pristionchus species.</title>
        <authorList>
            <person name="Yoshida K."/>
            <person name="Sommer R.J."/>
        </authorList>
    </citation>
    <scope>NUCLEOTIDE SEQUENCE</scope>
    <source>
        <strain evidence="1">RS5133</strain>
    </source>
</reference>
<dbReference type="AlphaFoldDB" id="A0AAV5VP61"/>
<feature type="non-terminal residue" evidence="1">
    <location>
        <position position="1"/>
    </location>
</feature>
<feature type="non-terminal residue" evidence="1">
    <location>
        <position position="78"/>
    </location>
</feature>
<organism evidence="1 2">
    <name type="scientific">Pristionchus fissidentatus</name>
    <dbReference type="NCBI Taxonomy" id="1538716"/>
    <lineage>
        <taxon>Eukaryota</taxon>
        <taxon>Metazoa</taxon>
        <taxon>Ecdysozoa</taxon>
        <taxon>Nematoda</taxon>
        <taxon>Chromadorea</taxon>
        <taxon>Rhabditida</taxon>
        <taxon>Rhabditina</taxon>
        <taxon>Diplogasteromorpha</taxon>
        <taxon>Diplogasteroidea</taxon>
        <taxon>Neodiplogasteridae</taxon>
        <taxon>Pristionchus</taxon>
    </lineage>
</organism>
<sequence length="78" mass="8258">IPILPEVGSISTFFPGEINPLLSASSIMANPARSFTDPAGFMYSNLTAIFAGSPFPMELRRTRGVLPIAPPVLAQIPS</sequence>
<proteinExistence type="predicted"/>
<name>A0AAV5VP61_9BILA</name>
<keyword evidence="2" id="KW-1185">Reference proteome</keyword>
<dbReference type="Proteomes" id="UP001432322">
    <property type="component" value="Unassembled WGS sequence"/>
</dbReference>
<gene>
    <name evidence="1" type="ORF">PFISCL1PPCAC_12673</name>
</gene>
<dbReference type="EMBL" id="BTSY01000004">
    <property type="protein sequence ID" value="GMT21376.1"/>
    <property type="molecule type" value="Genomic_DNA"/>
</dbReference>